<feature type="chain" id="PRO_5030865452" evidence="1">
    <location>
        <begin position="21"/>
        <end position="216"/>
    </location>
</feature>
<feature type="signal peptide" evidence="1">
    <location>
        <begin position="1"/>
        <end position="20"/>
    </location>
</feature>
<dbReference type="RefSeq" id="WP_182668754.1">
    <property type="nucleotide sequence ID" value="NZ_JACHTE010000003.1"/>
</dbReference>
<gene>
    <name evidence="3" type="ORF">H4F99_05685</name>
</gene>
<dbReference type="PROSITE" id="PS51257">
    <property type="entry name" value="PROKAR_LIPOPROTEIN"/>
    <property type="match status" value="1"/>
</dbReference>
<dbReference type="InterPro" id="IPR005586">
    <property type="entry name" value="ABC_trans_aux"/>
</dbReference>
<dbReference type="AlphaFoldDB" id="A0A7W3U3I6"/>
<keyword evidence="1" id="KW-0732">Signal</keyword>
<dbReference type="EMBL" id="JACHTE010000003">
    <property type="protein sequence ID" value="MBB1087980.1"/>
    <property type="molecule type" value="Genomic_DNA"/>
</dbReference>
<evidence type="ECO:0000313" key="4">
    <source>
        <dbReference type="Proteomes" id="UP000552587"/>
    </source>
</evidence>
<dbReference type="Proteomes" id="UP000552587">
    <property type="component" value="Unassembled WGS sequence"/>
</dbReference>
<keyword evidence="4" id="KW-1185">Reference proteome</keyword>
<dbReference type="SUPFAM" id="SSF159594">
    <property type="entry name" value="XCC0632-like"/>
    <property type="match status" value="1"/>
</dbReference>
<accession>A0A7W3U3I6</accession>
<evidence type="ECO:0000256" key="1">
    <source>
        <dbReference type="SAM" id="SignalP"/>
    </source>
</evidence>
<evidence type="ECO:0000313" key="3">
    <source>
        <dbReference type="EMBL" id="MBB1087980.1"/>
    </source>
</evidence>
<dbReference type="Gene3D" id="3.40.50.10610">
    <property type="entry name" value="ABC-type transport auxiliary lipoprotein component"/>
    <property type="match status" value="1"/>
</dbReference>
<reference evidence="3 4" key="1">
    <citation type="submission" date="2020-07" db="EMBL/GenBank/DDBJ databases">
        <authorList>
            <person name="Xu S."/>
            <person name="Li A."/>
        </authorList>
    </citation>
    <scope>NUCLEOTIDE SEQUENCE [LARGE SCALE GENOMIC DNA]</scope>
    <source>
        <strain evidence="3 4">SG-8</strain>
    </source>
</reference>
<comment type="caution">
    <text evidence="3">The sequence shown here is derived from an EMBL/GenBank/DDBJ whole genome shotgun (WGS) entry which is preliminary data.</text>
</comment>
<protein>
    <submittedName>
        <fullName evidence="3">Membrane integrity-associated transporter subunit PqiC</fullName>
    </submittedName>
</protein>
<organism evidence="3 4">
    <name type="scientific">Marilutibacter penaei</name>
    <dbReference type="NCBI Taxonomy" id="2759900"/>
    <lineage>
        <taxon>Bacteria</taxon>
        <taxon>Pseudomonadati</taxon>
        <taxon>Pseudomonadota</taxon>
        <taxon>Gammaproteobacteria</taxon>
        <taxon>Lysobacterales</taxon>
        <taxon>Lysobacteraceae</taxon>
        <taxon>Marilutibacter</taxon>
    </lineage>
</organism>
<feature type="domain" description="ABC-type transport auxiliary lipoprotein component" evidence="2">
    <location>
        <begin position="43"/>
        <end position="198"/>
    </location>
</feature>
<proteinExistence type="predicted"/>
<evidence type="ECO:0000259" key="2">
    <source>
        <dbReference type="Pfam" id="PF03886"/>
    </source>
</evidence>
<name>A0A7W3U3I6_9GAMM</name>
<sequence length="216" mass="23218">MSRPAPARLLLTLATAALLAGCGVLNPPKPEDAVVRYAPLHHVETDPAWPQVDWQLALTHPDVASSIDTLRIVVRPRGNELQVYKGVRWAQLPSGMVIDGVLQALEDSDRIEAVARQGSGIAADYRLVLDLRRFEAVYGGDPLPHADIEISAKLLHVGTQSIVASRIFSQAIAAGSPGVNDVVSAFETGLNRNSGDIAGWVLVEGQRHHDALPGRR</sequence>
<dbReference type="Pfam" id="PF03886">
    <property type="entry name" value="ABC_trans_aux"/>
    <property type="match status" value="1"/>
</dbReference>